<evidence type="ECO:0000313" key="1">
    <source>
        <dbReference type="EMBL" id="KAH0535317.1"/>
    </source>
</evidence>
<dbReference type="EMBL" id="JAHXZJ010002982">
    <property type="protein sequence ID" value="KAH0535317.1"/>
    <property type="molecule type" value="Genomic_DNA"/>
</dbReference>
<sequence length="124" mass="14188">MKSYGGLGIDISSRSPRSSGTCRFSFGYSWCSCCIADTREQEEAEEEVEVDAEVASAKEYLILNQEQQQHQYQYHQQKQQQQLRKGHQQPAHLGWLVGHWLLSSLSSLPLFTSLVVSLFHLFHS</sequence>
<gene>
    <name evidence="1" type="ORF">KQX54_015845</name>
</gene>
<protein>
    <submittedName>
        <fullName evidence="1">Uncharacterized protein</fullName>
    </submittedName>
</protein>
<proteinExistence type="predicted"/>
<reference evidence="1 2" key="1">
    <citation type="journal article" date="2021" name="J. Hered.">
        <title>A chromosome-level genome assembly of the parasitoid wasp, Cotesia glomerata (Hymenoptera: Braconidae).</title>
        <authorList>
            <person name="Pinto B.J."/>
            <person name="Weis J.J."/>
            <person name="Gamble T."/>
            <person name="Ode P.J."/>
            <person name="Paul R."/>
            <person name="Zaspel J.M."/>
        </authorList>
    </citation>
    <scope>NUCLEOTIDE SEQUENCE [LARGE SCALE GENOMIC DNA]</scope>
    <source>
        <strain evidence="1">CgM1</strain>
    </source>
</reference>
<comment type="caution">
    <text evidence="1">The sequence shown here is derived from an EMBL/GenBank/DDBJ whole genome shotgun (WGS) entry which is preliminary data.</text>
</comment>
<keyword evidence="2" id="KW-1185">Reference proteome</keyword>
<evidence type="ECO:0000313" key="2">
    <source>
        <dbReference type="Proteomes" id="UP000826195"/>
    </source>
</evidence>
<accession>A0AAV7HX31</accession>
<dbReference type="AlphaFoldDB" id="A0AAV7HX31"/>
<dbReference type="Proteomes" id="UP000826195">
    <property type="component" value="Unassembled WGS sequence"/>
</dbReference>
<organism evidence="1 2">
    <name type="scientific">Cotesia glomerata</name>
    <name type="common">Lepidopteran parasitic wasp</name>
    <name type="synonym">Apanteles glomeratus</name>
    <dbReference type="NCBI Taxonomy" id="32391"/>
    <lineage>
        <taxon>Eukaryota</taxon>
        <taxon>Metazoa</taxon>
        <taxon>Ecdysozoa</taxon>
        <taxon>Arthropoda</taxon>
        <taxon>Hexapoda</taxon>
        <taxon>Insecta</taxon>
        <taxon>Pterygota</taxon>
        <taxon>Neoptera</taxon>
        <taxon>Endopterygota</taxon>
        <taxon>Hymenoptera</taxon>
        <taxon>Apocrita</taxon>
        <taxon>Ichneumonoidea</taxon>
        <taxon>Braconidae</taxon>
        <taxon>Microgastrinae</taxon>
        <taxon>Cotesia</taxon>
    </lineage>
</organism>
<name>A0AAV7HX31_COTGL</name>